<protein>
    <submittedName>
        <fullName evidence="1">Uncharacterized protein</fullName>
    </submittedName>
</protein>
<proteinExistence type="predicted"/>
<dbReference type="AlphaFoldDB" id="A0A9R1VNY5"/>
<dbReference type="EMBL" id="NBSK02000004">
    <property type="protein sequence ID" value="KAJ0209458.1"/>
    <property type="molecule type" value="Genomic_DNA"/>
</dbReference>
<evidence type="ECO:0000313" key="2">
    <source>
        <dbReference type="Proteomes" id="UP000235145"/>
    </source>
</evidence>
<accession>A0A9R1VNY5</accession>
<name>A0A9R1VNY5_LACSA</name>
<comment type="caution">
    <text evidence="1">The sequence shown here is derived from an EMBL/GenBank/DDBJ whole genome shotgun (WGS) entry which is preliminary data.</text>
</comment>
<dbReference type="Proteomes" id="UP000235145">
    <property type="component" value="Unassembled WGS sequence"/>
</dbReference>
<reference evidence="1 2" key="1">
    <citation type="journal article" date="2017" name="Nat. Commun.">
        <title>Genome assembly with in vitro proximity ligation data and whole-genome triplication in lettuce.</title>
        <authorList>
            <person name="Reyes-Chin-Wo S."/>
            <person name="Wang Z."/>
            <person name="Yang X."/>
            <person name="Kozik A."/>
            <person name="Arikit S."/>
            <person name="Song C."/>
            <person name="Xia L."/>
            <person name="Froenicke L."/>
            <person name="Lavelle D.O."/>
            <person name="Truco M.J."/>
            <person name="Xia R."/>
            <person name="Zhu S."/>
            <person name="Xu C."/>
            <person name="Xu H."/>
            <person name="Xu X."/>
            <person name="Cox K."/>
            <person name="Korf I."/>
            <person name="Meyers B.C."/>
            <person name="Michelmore R.W."/>
        </authorList>
    </citation>
    <scope>NUCLEOTIDE SEQUENCE [LARGE SCALE GENOMIC DNA]</scope>
    <source>
        <strain evidence="2">cv. Salinas</strain>
        <tissue evidence="1">Seedlings</tissue>
    </source>
</reference>
<gene>
    <name evidence="1" type="ORF">LSAT_V11C400171820</name>
</gene>
<sequence length="243" mass="28598">MILHYKITHIGQLEHKSNFKNVILFWCLHYTLISVECHPLLCHYLICKKYTTFPRVDHMSFNFQYITSMFDFIGKLCLTTGLRFADYFHPTSSSMQFRERVFLFLPPSRSVRLDDVMHVFINLLHQLDDAGTMKVSLLCILDHIFFGKYPRQPITEEILALVSNLEELKRLRSIQTPTNQESVANLHILYTDLSMHLRCSPILGVIPHSVAYPRMRRLHVDDYECILDVRSCLQYPDPRGMKF</sequence>
<evidence type="ECO:0000313" key="1">
    <source>
        <dbReference type="EMBL" id="KAJ0209458.1"/>
    </source>
</evidence>
<organism evidence="1 2">
    <name type="scientific">Lactuca sativa</name>
    <name type="common">Garden lettuce</name>
    <dbReference type="NCBI Taxonomy" id="4236"/>
    <lineage>
        <taxon>Eukaryota</taxon>
        <taxon>Viridiplantae</taxon>
        <taxon>Streptophyta</taxon>
        <taxon>Embryophyta</taxon>
        <taxon>Tracheophyta</taxon>
        <taxon>Spermatophyta</taxon>
        <taxon>Magnoliopsida</taxon>
        <taxon>eudicotyledons</taxon>
        <taxon>Gunneridae</taxon>
        <taxon>Pentapetalae</taxon>
        <taxon>asterids</taxon>
        <taxon>campanulids</taxon>
        <taxon>Asterales</taxon>
        <taxon>Asteraceae</taxon>
        <taxon>Cichorioideae</taxon>
        <taxon>Cichorieae</taxon>
        <taxon>Lactucinae</taxon>
        <taxon>Lactuca</taxon>
    </lineage>
</organism>
<keyword evidence="2" id="KW-1185">Reference proteome</keyword>